<comment type="caution">
    <text evidence="1">The sequence shown here is derived from an EMBL/GenBank/DDBJ whole genome shotgun (WGS) entry which is preliminary data.</text>
</comment>
<evidence type="ECO:0000313" key="2">
    <source>
        <dbReference type="Proteomes" id="UP000619238"/>
    </source>
</evidence>
<name>A0ABR7Q681_9FLAO</name>
<evidence type="ECO:0000313" key="1">
    <source>
        <dbReference type="EMBL" id="MBC8753953.1"/>
    </source>
</evidence>
<dbReference type="Proteomes" id="UP000619238">
    <property type="component" value="Unassembled WGS sequence"/>
</dbReference>
<protein>
    <recommendedName>
        <fullName evidence="3">Natural product</fullName>
    </recommendedName>
</protein>
<reference evidence="1 2" key="1">
    <citation type="submission" date="2020-07" db="EMBL/GenBank/DDBJ databases">
        <title>Description of Kordia aestuariivivens sp. nov., isolated from a tidal flat.</title>
        <authorList>
            <person name="Park S."/>
            <person name="Yoon J.-H."/>
        </authorList>
    </citation>
    <scope>NUCLEOTIDE SEQUENCE [LARGE SCALE GENOMIC DNA]</scope>
    <source>
        <strain evidence="1 2">YSTF-M3</strain>
    </source>
</reference>
<keyword evidence="2" id="KW-1185">Reference proteome</keyword>
<accession>A0ABR7Q681</accession>
<sequence length="62" mass="6992">MKKKSLKSLKLNRKSISSLQNNTGGLNWSDTNQPDQTLSVGCDFPTINDSCFSWCDDKCNDY</sequence>
<gene>
    <name evidence="1" type="ORF">H2O64_04675</name>
</gene>
<proteinExistence type="predicted"/>
<dbReference type="EMBL" id="JACGWS010000002">
    <property type="protein sequence ID" value="MBC8753953.1"/>
    <property type="molecule type" value="Genomic_DNA"/>
</dbReference>
<evidence type="ECO:0008006" key="3">
    <source>
        <dbReference type="Google" id="ProtNLM"/>
    </source>
</evidence>
<dbReference type="RefSeq" id="WP_187560987.1">
    <property type="nucleotide sequence ID" value="NZ_JACGWS010000002.1"/>
</dbReference>
<organism evidence="1 2">
    <name type="scientific">Kordia aestuariivivens</name>
    <dbReference type="NCBI Taxonomy" id="2759037"/>
    <lineage>
        <taxon>Bacteria</taxon>
        <taxon>Pseudomonadati</taxon>
        <taxon>Bacteroidota</taxon>
        <taxon>Flavobacteriia</taxon>
        <taxon>Flavobacteriales</taxon>
        <taxon>Flavobacteriaceae</taxon>
        <taxon>Kordia</taxon>
    </lineage>
</organism>